<organism evidence="4 5">
    <name type="scientific">Edaphochlamys debaryana</name>
    <dbReference type="NCBI Taxonomy" id="47281"/>
    <lineage>
        <taxon>Eukaryota</taxon>
        <taxon>Viridiplantae</taxon>
        <taxon>Chlorophyta</taxon>
        <taxon>core chlorophytes</taxon>
        <taxon>Chlorophyceae</taxon>
        <taxon>CS clade</taxon>
        <taxon>Chlamydomonadales</taxon>
        <taxon>Chlamydomonadales incertae sedis</taxon>
        <taxon>Edaphochlamys</taxon>
    </lineage>
</organism>
<dbReference type="AlphaFoldDB" id="A0A835Y2L3"/>
<evidence type="ECO:0000313" key="5">
    <source>
        <dbReference type="Proteomes" id="UP000612055"/>
    </source>
</evidence>
<keyword evidence="2" id="KW-0812">Transmembrane</keyword>
<feature type="compositionally biased region" description="Gly residues" evidence="1">
    <location>
        <begin position="781"/>
        <end position="790"/>
    </location>
</feature>
<dbReference type="EMBL" id="JAEHOE010000041">
    <property type="protein sequence ID" value="KAG2492951.1"/>
    <property type="molecule type" value="Genomic_DNA"/>
</dbReference>
<feature type="signal peptide" evidence="3">
    <location>
        <begin position="1"/>
        <end position="15"/>
    </location>
</feature>
<keyword evidence="5" id="KW-1185">Reference proteome</keyword>
<feature type="region of interest" description="Disordered" evidence="1">
    <location>
        <begin position="26"/>
        <end position="81"/>
    </location>
</feature>
<name>A0A835Y2L3_9CHLO</name>
<comment type="caution">
    <text evidence="4">The sequence shown here is derived from an EMBL/GenBank/DDBJ whole genome shotgun (WGS) entry which is preliminary data.</text>
</comment>
<sequence length="817" mass="80466">MLVLLGLSLLAAAAAHNDILSLGLDTTDWTDPQTGEQAGSDGNGDRVIDRELLLWPSPLKPPTPPASPPPPSPLAPPPPMPSSLSIPGSLVAPNTTVPAALLLASWAVGLLVGPADVAAGRAWVGLLGAAYPGAEGRLRAVRVDSPDLALPSQVACTDELLGPLRANLSASLASLGLTPVGGLAGVACVTGPPALAGDAGRRRSAARRLLDSNDTTSGSGSSSPPSPGSNSNTTSGNANGTSSTAGNTTTTGTISSLNSTTNDTEPTVGGCPLAVPYGAAGVSVSLTVAAAAAGSEALSGGTDAGSLAALVAAALAAWRSTATAPLQGLCVPRPGEMKTLATAELFFSAPLTAEGAGVYAAACNGTGPSAEAAAALGVPGVATCSLQKLEQLSAPPPPPPAPANSTLTAAQRTRAAAVTAASSDSGDGGGDGGDSTPAIIAAVVGTIGGMALAAVVTYGVVKYRQKRKAEAAASMPRFHPGFEPDPRQAPRLITIPTPRSLPPPIQPPMPIPGAIMSAGGAPPAAASPNGLRPPGSPSQPGANHLGSHHLGSSSPGSRSVRYSSRATGEFMEVVGQSGMRDAAAAAAAAMAAASLAPIHGQGAVMYHNPYYDPYAGGSPPPPQTQIHPQWGEPQQPMGGPVGLPMPMPLPMGHAHHLAPQPMPQPLPMPLGPQRGGAPPLPTGPGMRPQQLQAPAQAAAQYPQQHLQAQAQGGPARAQSWNGMMAGGPGGPTGATAAGAAMARNASGGRQAGGTAPWPVPLPAPVGAPTTWDAAGFEQRGPGAGPGGPQGGNQFRLAPYSRVGSLPAIGPQGRNAYQ</sequence>
<proteinExistence type="predicted"/>
<feature type="compositionally biased region" description="Pro residues" evidence="1">
    <location>
        <begin position="58"/>
        <end position="81"/>
    </location>
</feature>
<evidence type="ECO:0000256" key="1">
    <source>
        <dbReference type="SAM" id="MobiDB-lite"/>
    </source>
</evidence>
<protein>
    <submittedName>
        <fullName evidence="4">Uncharacterized protein</fullName>
    </submittedName>
</protein>
<keyword evidence="3" id="KW-0732">Signal</keyword>
<evidence type="ECO:0000256" key="3">
    <source>
        <dbReference type="SAM" id="SignalP"/>
    </source>
</evidence>
<evidence type="ECO:0000256" key="2">
    <source>
        <dbReference type="SAM" id="Phobius"/>
    </source>
</evidence>
<feature type="compositionally biased region" description="Low complexity" evidence="1">
    <location>
        <begin position="544"/>
        <end position="562"/>
    </location>
</feature>
<feature type="compositionally biased region" description="Low complexity" evidence="1">
    <location>
        <begin position="215"/>
        <end position="262"/>
    </location>
</feature>
<feature type="region of interest" description="Disordered" evidence="1">
    <location>
        <begin position="511"/>
        <end position="562"/>
    </location>
</feature>
<feature type="transmembrane region" description="Helical" evidence="2">
    <location>
        <begin position="438"/>
        <end position="461"/>
    </location>
</feature>
<keyword evidence="2" id="KW-1133">Transmembrane helix</keyword>
<feature type="region of interest" description="Disordered" evidence="1">
    <location>
        <begin position="776"/>
        <end position="817"/>
    </location>
</feature>
<feature type="region of interest" description="Disordered" evidence="1">
    <location>
        <begin position="210"/>
        <end position="267"/>
    </location>
</feature>
<reference evidence="4" key="1">
    <citation type="journal article" date="2020" name="bioRxiv">
        <title>Comparative genomics of Chlamydomonas.</title>
        <authorList>
            <person name="Craig R.J."/>
            <person name="Hasan A.R."/>
            <person name="Ness R.W."/>
            <person name="Keightley P.D."/>
        </authorList>
    </citation>
    <scope>NUCLEOTIDE SEQUENCE</scope>
    <source>
        <strain evidence="4">CCAP 11/70</strain>
    </source>
</reference>
<feature type="compositionally biased region" description="Polar residues" evidence="1">
    <location>
        <begin position="27"/>
        <end position="37"/>
    </location>
</feature>
<keyword evidence="2" id="KW-0472">Membrane</keyword>
<gene>
    <name evidence="4" type="ORF">HYH03_008859</name>
</gene>
<feature type="compositionally biased region" description="Basic and acidic residues" evidence="1">
    <location>
        <begin position="43"/>
        <end position="52"/>
    </location>
</feature>
<feature type="compositionally biased region" description="Low complexity" evidence="1">
    <location>
        <begin position="688"/>
        <end position="702"/>
    </location>
</feature>
<feature type="compositionally biased region" description="Pro residues" evidence="1">
    <location>
        <begin position="661"/>
        <end position="670"/>
    </location>
</feature>
<feature type="compositionally biased region" description="Low complexity" evidence="1">
    <location>
        <begin position="512"/>
        <end position="528"/>
    </location>
</feature>
<feature type="region of interest" description="Disordered" evidence="1">
    <location>
        <begin position="661"/>
        <end position="702"/>
    </location>
</feature>
<dbReference type="Proteomes" id="UP000612055">
    <property type="component" value="Unassembled WGS sequence"/>
</dbReference>
<feature type="chain" id="PRO_5032319863" evidence="3">
    <location>
        <begin position="16"/>
        <end position="817"/>
    </location>
</feature>
<accession>A0A835Y2L3</accession>
<evidence type="ECO:0000313" key="4">
    <source>
        <dbReference type="EMBL" id="KAG2492951.1"/>
    </source>
</evidence>